<dbReference type="NCBIfam" id="TIGR02436">
    <property type="entry name" value="four helix bundle protein"/>
    <property type="match status" value="1"/>
</dbReference>
<gene>
    <name evidence="2" type="ORF">A3K49_01010</name>
</gene>
<evidence type="ECO:0008006" key="4">
    <source>
        <dbReference type="Google" id="ProtNLM"/>
    </source>
</evidence>
<dbReference type="InterPro" id="IPR036583">
    <property type="entry name" value="23S_rRNA_IVS_sf"/>
</dbReference>
<dbReference type="Gene3D" id="1.20.1440.60">
    <property type="entry name" value="23S rRNA-intervening sequence"/>
    <property type="match status" value="1"/>
</dbReference>
<dbReference type="Pfam" id="PF05635">
    <property type="entry name" value="23S_rRNA_IVP"/>
    <property type="match status" value="1"/>
</dbReference>
<evidence type="ECO:0000256" key="1">
    <source>
        <dbReference type="SAM" id="MobiDB-lite"/>
    </source>
</evidence>
<feature type="region of interest" description="Disordered" evidence="1">
    <location>
        <begin position="1"/>
        <end position="40"/>
    </location>
</feature>
<accession>A0A1F4T525</accession>
<name>A0A1F4T525_UNCSA</name>
<dbReference type="PANTHER" id="PTHR38471">
    <property type="entry name" value="FOUR HELIX BUNDLE PROTEIN"/>
    <property type="match status" value="1"/>
</dbReference>
<comment type="caution">
    <text evidence="2">The sequence shown here is derived from an EMBL/GenBank/DDBJ whole genome shotgun (WGS) entry which is preliminary data.</text>
</comment>
<protein>
    <recommendedName>
        <fullName evidence="4">Four helix bundle protein</fullName>
    </recommendedName>
</protein>
<dbReference type="SUPFAM" id="SSF158446">
    <property type="entry name" value="IVS-encoded protein-like"/>
    <property type="match status" value="1"/>
</dbReference>
<reference evidence="2 3" key="1">
    <citation type="journal article" date="2016" name="Nat. Commun.">
        <title>Thousands of microbial genomes shed light on interconnected biogeochemical processes in an aquifer system.</title>
        <authorList>
            <person name="Anantharaman K."/>
            <person name="Brown C.T."/>
            <person name="Hug L.A."/>
            <person name="Sharon I."/>
            <person name="Castelle C.J."/>
            <person name="Probst A.J."/>
            <person name="Thomas B.C."/>
            <person name="Singh A."/>
            <person name="Wilkins M.J."/>
            <person name="Karaoz U."/>
            <person name="Brodie E.L."/>
            <person name="Williams K.H."/>
            <person name="Hubbard S.S."/>
            <person name="Banfield J.F."/>
        </authorList>
    </citation>
    <scope>NUCLEOTIDE SEQUENCE [LARGE SCALE GENOMIC DNA]</scope>
</reference>
<dbReference type="InterPro" id="IPR012657">
    <property type="entry name" value="23S_rRNA-intervening_sequence"/>
</dbReference>
<dbReference type="AlphaFoldDB" id="A0A1F4T525"/>
<dbReference type="Proteomes" id="UP000178602">
    <property type="component" value="Unassembled WGS sequence"/>
</dbReference>
<feature type="compositionally biased region" description="Basic and acidic residues" evidence="1">
    <location>
        <begin position="14"/>
        <end position="40"/>
    </location>
</feature>
<dbReference type="PANTHER" id="PTHR38471:SF2">
    <property type="entry name" value="FOUR HELIX BUNDLE PROTEIN"/>
    <property type="match status" value="1"/>
</dbReference>
<evidence type="ECO:0000313" key="2">
    <source>
        <dbReference type="EMBL" id="OGC27589.1"/>
    </source>
</evidence>
<proteinExistence type="predicted"/>
<evidence type="ECO:0000313" key="3">
    <source>
        <dbReference type="Proteomes" id="UP000178602"/>
    </source>
</evidence>
<dbReference type="EMBL" id="MEUG01000001">
    <property type="protein sequence ID" value="OGC27589.1"/>
    <property type="molecule type" value="Genomic_DNA"/>
</dbReference>
<sequence>MLGNRVAGKRARAKEKAKTRAGQRAKEKAKARAEQRAKEKAKARAGRWWERRLEEEDMEERLKAHQKMIVWKNLDQIEKTIYTTIIPAIPKNKFNLRDQMDRAASSSMANFIEGYYSGSLKEYLRFLGYSRRSLAELRYWARHSFFLGYIKNNENANFDDLSSKTMYLLNRLITALKNKL</sequence>
<organism evidence="2 3">
    <name type="scientific">candidate division WOR-1 bacterium RIFOXYC12_FULL_54_18</name>
    <dbReference type="NCBI Taxonomy" id="1802584"/>
    <lineage>
        <taxon>Bacteria</taxon>
        <taxon>Bacillati</taxon>
        <taxon>Saganbacteria</taxon>
    </lineage>
</organism>